<dbReference type="Gene3D" id="1.10.260.40">
    <property type="entry name" value="lambda repressor-like DNA-binding domains"/>
    <property type="match status" value="1"/>
</dbReference>
<dbReference type="InterPro" id="IPR032758">
    <property type="entry name" value="MqsA/HigA-2"/>
</dbReference>
<feature type="domain" description="HTH cro/C1-type" evidence="5">
    <location>
        <begin position="38"/>
        <end position="74"/>
    </location>
</feature>
<dbReference type="CDD" id="cd00093">
    <property type="entry name" value="HTH_XRE"/>
    <property type="match status" value="1"/>
</dbReference>
<dbReference type="InterPro" id="IPR010982">
    <property type="entry name" value="Lambda_DNA-bd_dom_sf"/>
</dbReference>
<proteinExistence type="predicted"/>
<evidence type="ECO:0000256" key="4">
    <source>
        <dbReference type="SAM" id="MobiDB-lite"/>
    </source>
</evidence>
<name>A0A8J4HCE5_9PROT</name>
<dbReference type="InterPro" id="IPR052359">
    <property type="entry name" value="HTH-type_reg/antitoxin"/>
</dbReference>
<feature type="compositionally biased region" description="Basic and acidic residues" evidence="4">
    <location>
        <begin position="1"/>
        <end position="19"/>
    </location>
</feature>
<feature type="region of interest" description="Disordered" evidence="4">
    <location>
        <begin position="1"/>
        <end position="35"/>
    </location>
</feature>
<dbReference type="SMART" id="SM00530">
    <property type="entry name" value="HTH_XRE"/>
    <property type="match status" value="1"/>
</dbReference>
<dbReference type="PROSITE" id="PS50943">
    <property type="entry name" value="HTH_CROC1"/>
    <property type="match status" value="1"/>
</dbReference>
<dbReference type="EMBL" id="DTQM01000216">
    <property type="protein sequence ID" value="HGC43804.1"/>
    <property type="molecule type" value="Genomic_DNA"/>
</dbReference>
<evidence type="ECO:0000313" key="6">
    <source>
        <dbReference type="EMBL" id="HGC43804.1"/>
    </source>
</evidence>
<evidence type="ECO:0000256" key="2">
    <source>
        <dbReference type="ARBA" id="ARBA00023125"/>
    </source>
</evidence>
<evidence type="ECO:0000256" key="3">
    <source>
        <dbReference type="ARBA" id="ARBA00023163"/>
    </source>
</evidence>
<sequence length="97" mass="10620">MPSEAEIARHASEDGDAWRTADLATATRVYPPPTPEEVKTIRARFGMSQAKFARAFGIGIDLVQQYEQGRRRPSGPAATLLRVIAREPEAVMRALAA</sequence>
<dbReference type="GO" id="GO:0003677">
    <property type="term" value="F:DNA binding"/>
    <property type="evidence" value="ECO:0007669"/>
    <property type="project" value="UniProtKB-KW"/>
</dbReference>
<keyword evidence="2" id="KW-0238">DNA-binding</keyword>
<dbReference type="AlphaFoldDB" id="A0A8J4HCE5"/>
<keyword evidence="1" id="KW-0805">Transcription regulation</keyword>
<evidence type="ECO:0000259" key="5">
    <source>
        <dbReference type="PROSITE" id="PS50943"/>
    </source>
</evidence>
<dbReference type="Pfam" id="PF15731">
    <property type="entry name" value="MqsA_antitoxin"/>
    <property type="match status" value="1"/>
</dbReference>
<organism evidence="6">
    <name type="scientific">Acidicaldus sp</name>
    <dbReference type="NCBI Taxonomy" id="1872105"/>
    <lineage>
        <taxon>Bacteria</taxon>
        <taxon>Pseudomonadati</taxon>
        <taxon>Pseudomonadota</taxon>
        <taxon>Alphaproteobacteria</taxon>
        <taxon>Acetobacterales</taxon>
        <taxon>Acetobacteraceae</taxon>
        <taxon>Acidicaldus</taxon>
    </lineage>
</organism>
<comment type="caution">
    <text evidence="6">The sequence shown here is derived from an EMBL/GenBank/DDBJ whole genome shotgun (WGS) entry which is preliminary data.</text>
</comment>
<protein>
    <submittedName>
        <fullName evidence="6">Helix-turn-helix domain-containing protein</fullName>
    </submittedName>
</protein>
<dbReference type="SUPFAM" id="SSF47413">
    <property type="entry name" value="lambda repressor-like DNA-binding domains"/>
    <property type="match status" value="1"/>
</dbReference>
<evidence type="ECO:0000256" key="1">
    <source>
        <dbReference type="ARBA" id="ARBA00023015"/>
    </source>
</evidence>
<dbReference type="InterPro" id="IPR001387">
    <property type="entry name" value="Cro/C1-type_HTH"/>
</dbReference>
<dbReference type="PANTHER" id="PTHR36511:SF4">
    <property type="entry name" value="ANTITOXIN MQSA"/>
    <property type="match status" value="1"/>
</dbReference>
<gene>
    <name evidence="6" type="ORF">ENY07_11380</name>
</gene>
<keyword evidence="3" id="KW-0804">Transcription</keyword>
<accession>A0A8J4HCE5</accession>
<dbReference type="PANTHER" id="PTHR36511">
    <property type="entry name" value="MERR FAMILY BACTERIAL REGULATORY PROTEIN"/>
    <property type="match status" value="1"/>
</dbReference>
<reference evidence="6" key="1">
    <citation type="journal article" date="2020" name="mSystems">
        <title>Genome- and Community-Level Interaction Insights into Carbon Utilization and Element Cycling Functions of Hydrothermarchaeota in Hydrothermal Sediment.</title>
        <authorList>
            <person name="Zhou Z."/>
            <person name="Liu Y."/>
            <person name="Xu W."/>
            <person name="Pan J."/>
            <person name="Luo Z.H."/>
            <person name="Li M."/>
        </authorList>
    </citation>
    <scope>NUCLEOTIDE SEQUENCE</scope>
    <source>
        <strain evidence="6">SpSt-997</strain>
    </source>
</reference>